<accession>A0A815VLL5</accession>
<reference evidence="3" key="1">
    <citation type="submission" date="2021-02" db="EMBL/GenBank/DDBJ databases">
        <authorList>
            <person name="Nowell W R."/>
        </authorList>
    </citation>
    <scope>NUCLEOTIDE SEQUENCE</scope>
</reference>
<feature type="chain" id="PRO_5032267594" evidence="2">
    <location>
        <begin position="23"/>
        <end position="284"/>
    </location>
</feature>
<dbReference type="AlphaFoldDB" id="A0A815VLL5"/>
<organism evidence="3 4">
    <name type="scientific">Adineta ricciae</name>
    <name type="common">Rotifer</name>
    <dbReference type="NCBI Taxonomy" id="249248"/>
    <lineage>
        <taxon>Eukaryota</taxon>
        <taxon>Metazoa</taxon>
        <taxon>Spiralia</taxon>
        <taxon>Gnathifera</taxon>
        <taxon>Rotifera</taxon>
        <taxon>Eurotatoria</taxon>
        <taxon>Bdelloidea</taxon>
        <taxon>Adinetida</taxon>
        <taxon>Adinetidae</taxon>
        <taxon>Adineta</taxon>
    </lineage>
</organism>
<evidence type="ECO:0000313" key="4">
    <source>
        <dbReference type="Proteomes" id="UP000663852"/>
    </source>
</evidence>
<keyword evidence="1" id="KW-0472">Membrane</keyword>
<comment type="caution">
    <text evidence="3">The sequence shown here is derived from an EMBL/GenBank/DDBJ whole genome shotgun (WGS) entry which is preliminary data.</text>
</comment>
<dbReference type="OrthoDB" id="10070478at2759"/>
<proteinExistence type="predicted"/>
<keyword evidence="1" id="KW-0812">Transmembrane</keyword>
<dbReference type="EMBL" id="CAJNOJ010000919">
    <property type="protein sequence ID" value="CAF1533638.1"/>
    <property type="molecule type" value="Genomic_DNA"/>
</dbReference>
<sequence>MANYSNLIFLLVQLLLVQSDDSSPNGLSQKLLTTRKRREILYASDQIPAGKRSPLLNLKTIFQQSDFKSQTKIIPNFDPNNVHAEYQRYEQAIQMAHRISESYRQKHQADACAYAVLGPWQLCGDPSNSWCCSINGNCGTVSDKCGMEAITKRAIYIGVGLAVGVFLVLVGAVICHIAIEEGWTSLQIDRSTRLLRTENWNSSLSEPEKLIGNTEQKNSIVSVKLQPSDNINCNDWAAVIIAAQHIPTLLPSYDDVIQQNSVTIMIDQPSVLPPTYEDFHQKNN</sequence>
<gene>
    <name evidence="3" type="ORF">EDS130_LOCUS44773</name>
</gene>
<name>A0A815VLL5_ADIRI</name>
<keyword evidence="2" id="KW-0732">Signal</keyword>
<feature type="signal peptide" evidence="2">
    <location>
        <begin position="1"/>
        <end position="22"/>
    </location>
</feature>
<dbReference type="Proteomes" id="UP000663852">
    <property type="component" value="Unassembled WGS sequence"/>
</dbReference>
<keyword evidence="1" id="KW-1133">Transmembrane helix</keyword>
<evidence type="ECO:0000256" key="1">
    <source>
        <dbReference type="SAM" id="Phobius"/>
    </source>
</evidence>
<evidence type="ECO:0000313" key="3">
    <source>
        <dbReference type="EMBL" id="CAF1533638.1"/>
    </source>
</evidence>
<evidence type="ECO:0000256" key="2">
    <source>
        <dbReference type="SAM" id="SignalP"/>
    </source>
</evidence>
<protein>
    <submittedName>
        <fullName evidence="3">Uncharacterized protein</fullName>
    </submittedName>
</protein>
<feature type="transmembrane region" description="Helical" evidence="1">
    <location>
        <begin position="154"/>
        <end position="179"/>
    </location>
</feature>